<accession>A0ABS5U216</accession>
<dbReference type="Proteomes" id="UP000722125">
    <property type="component" value="Unassembled WGS sequence"/>
</dbReference>
<dbReference type="PANTHER" id="PTHR30590">
    <property type="entry name" value="INNER MEMBRANE PROTEIN"/>
    <property type="match status" value="1"/>
</dbReference>
<dbReference type="Pfam" id="PF07786">
    <property type="entry name" value="HGSNAT_cat"/>
    <property type="match status" value="1"/>
</dbReference>
<feature type="region of interest" description="Disordered" evidence="1">
    <location>
        <begin position="1"/>
        <end position="22"/>
    </location>
</feature>
<dbReference type="InterPro" id="IPR052529">
    <property type="entry name" value="Bact_Transport_Assoc"/>
</dbReference>
<evidence type="ECO:0000313" key="5">
    <source>
        <dbReference type="Proteomes" id="UP000722125"/>
    </source>
</evidence>
<dbReference type="PANTHER" id="PTHR30590:SF2">
    <property type="entry name" value="INNER MEMBRANE PROTEIN"/>
    <property type="match status" value="1"/>
</dbReference>
<proteinExistence type="predicted"/>
<feature type="compositionally biased region" description="Basic and acidic residues" evidence="1">
    <location>
        <begin position="7"/>
        <end position="21"/>
    </location>
</feature>
<keyword evidence="2" id="KW-0812">Transmembrane</keyword>
<keyword evidence="2" id="KW-1133">Transmembrane helix</keyword>
<dbReference type="EMBL" id="JAHBOH010000002">
    <property type="protein sequence ID" value="MBT0995420.1"/>
    <property type="molecule type" value="Genomic_DNA"/>
</dbReference>
<reference evidence="4 5" key="1">
    <citation type="submission" date="2021-05" db="EMBL/GenBank/DDBJ databases">
        <title>Description of Cellulomonas sp. DKR-3 sp. nov.</title>
        <authorList>
            <person name="Dahal R.H."/>
            <person name="Chaudhary D.K."/>
        </authorList>
    </citation>
    <scope>NUCLEOTIDE SEQUENCE [LARGE SCALE GENOMIC DNA]</scope>
    <source>
        <strain evidence="4 5">DKR-3</strain>
    </source>
</reference>
<feature type="transmembrane region" description="Helical" evidence="2">
    <location>
        <begin position="125"/>
        <end position="143"/>
    </location>
</feature>
<dbReference type="RefSeq" id="WP_214352354.1">
    <property type="nucleotide sequence ID" value="NZ_JAHBOH010000002.1"/>
</dbReference>
<comment type="caution">
    <text evidence="4">The sequence shown here is derived from an EMBL/GenBank/DDBJ whole genome shotgun (WGS) entry which is preliminary data.</text>
</comment>
<feature type="transmembrane region" description="Helical" evidence="2">
    <location>
        <begin position="215"/>
        <end position="234"/>
    </location>
</feature>
<feature type="transmembrane region" description="Helical" evidence="2">
    <location>
        <begin position="186"/>
        <end position="203"/>
    </location>
</feature>
<feature type="transmembrane region" description="Helical" evidence="2">
    <location>
        <begin position="280"/>
        <end position="304"/>
    </location>
</feature>
<feature type="transmembrane region" description="Helical" evidence="2">
    <location>
        <begin position="70"/>
        <end position="90"/>
    </location>
</feature>
<sequence>MALPGDRPSDAPRSDPRDRTARLSSGRIVGIDAARGLAVLGMMTAHVGPEPGDGSPADRLLHLADGRPSALFVVLAGVSLALLSGGVRPVTGRDLARSRARILGRALVVLVIGVALEALGTPVLVILPTYAVLFAAGCLVLTWRPWALVVAAVSVALVAPPVRTAIGMGTEATDPGGLVGLVVGPHYPALVWFAYLLAGLAVGRQDVTRPAVQRALVGWGAVLVLVGYVGGWAAQALGAPVSLASIAPHSSTTFEVVGNTGTAFVVLAASLAVAQRWPRVVAPVAAVGALALTAYTVHVVVIALVGTDVVWRPTVAGWLAFLGTTTALCWAWRATLGRGPLERAMATVSTGVADLLVPRRPDDASRRPGSRG</sequence>
<feature type="transmembrane region" description="Helical" evidence="2">
    <location>
        <begin position="254"/>
        <end position="273"/>
    </location>
</feature>
<feature type="transmembrane region" description="Helical" evidence="2">
    <location>
        <begin position="148"/>
        <end position="166"/>
    </location>
</feature>
<evidence type="ECO:0000313" key="4">
    <source>
        <dbReference type="EMBL" id="MBT0995420.1"/>
    </source>
</evidence>
<dbReference type="InterPro" id="IPR012429">
    <property type="entry name" value="HGSNAT_cat"/>
</dbReference>
<name>A0ABS5U216_9CELL</name>
<evidence type="ECO:0000256" key="2">
    <source>
        <dbReference type="SAM" id="Phobius"/>
    </source>
</evidence>
<evidence type="ECO:0000256" key="1">
    <source>
        <dbReference type="SAM" id="MobiDB-lite"/>
    </source>
</evidence>
<gene>
    <name evidence="4" type="ORF">KIN34_14110</name>
</gene>
<organism evidence="4 5">
    <name type="scientific">Cellulomonas fulva</name>
    <dbReference type="NCBI Taxonomy" id="2835530"/>
    <lineage>
        <taxon>Bacteria</taxon>
        <taxon>Bacillati</taxon>
        <taxon>Actinomycetota</taxon>
        <taxon>Actinomycetes</taxon>
        <taxon>Micrococcales</taxon>
        <taxon>Cellulomonadaceae</taxon>
        <taxon>Cellulomonas</taxon>
    </lineage>
</organism>
<keyword evidence="2" id="KW-0472">Membrane</keyword>
<protein>
    <submittedName>
        <fullName evidence="4">DUF1624 domain-containing protein</fullName>
    </submittedName>
</protein>
<evidence type="ECO:0000259" key="3">
    <source>
        <dbReference type="Pfam" id="PF07786"/>
    </source>
</evidence>
<feature type="domain" description="Heparan-alpha-glucosaminide N-acetyltransferase catalytic" evidence="3">
    <location>
        <begin position="27"/>
        <end position="209"/>
    </location>
</feature>
<feature type="transmembrane region" description="Helical" evidence="2">
    <location>
        <begin position="316"/>
        <end position="336"/>
    </location>
</feature>
<keyword evidence="5" id="KW-1185">Reference proteome</keyword>
<feature type="transmembrane region" description="Helical" evidence="2">
    <location>
        <begin position="102"/>
        <end position="119"/>
    </location>
</feature>